<dbReference type="GO" id="GO:0050567">
    <property type="term" value="F:glutaminyl-tRNA synthase (glutamine-hydrolyzing) activity"/>
    <property type="evidence" value="ECO:0007669"/>
    <property type="project" value="UniProtKB-UniRule"/>
</dbReference>
<keyword evidence="7" id="KW-0808">Transferase</keyword>
<comment type="subunit">
    <text evidence="2 6">Heterotrimer of A, B and C subunits.</text>
</comment>
<dbReference type="Pfam" id="PF02686">
    <property type="entry name" value="GatC"/>
    <property type="match status" value="1"/>
</dbReference>
<dbReference type="Gene3D" id="1.10.20.60">
    <property type="entry name" value="Glu-tRNAGln amidotransferase C subunit, N-terminal domain"/>
    <property type="match status" value="1"/>
</dbReference>
<dbReference type="OrthoDB" id="9813938at2"/>
<dbReference type="SUPFAM" id="SSF141000">
    <property type="entry name" value="Glu-tRNAGln amidotransferase C subunit"/>
    <property type="match status" value="1"/>
</dbReference>
<evidence type="ECO:0000256" key="5">
    <source>
        <dbReference type="ARBA" id="ARBA00047913"/>
    </source>
</evidence>
<accession>A0A4S3B6V4</accession>
<dbReference type="EMBL" id="SDGV01000010">
    <property type="protein sequence ID" value="THB61690.1"/>
    <property type="molecule type" value="Genomic_DNA"/>
</dbReference>
<keyword evidence="6" id="KW-0436">Ligase</keyword>
<evidence type="ECO:0000313" key="7">
    <source>
        <dbReference type="EMBL" id="THB61690.1"/>
    </source>
</evidence>
<keyword evidence="6" id="KW-0067">ATP-binding</keyword>
<comment type="catalytic activity">
    <reaction evidence="5 6">
        <text>L-glutamyl-tRNA(Gln) + L-glutamine + ATP + H2O = L-glutaminyl-tRNA(Gln) + L-glutamate + ADP + phosphate + H(+)</text>
        <dbReference type="Rhea" id="RHEA:17521"/>
        <dbReference type="Rhea" id="RHEA-COMP:9681"/>
        <dbReference type="Rhea" id="RHEA-COMP:9684"/>
        <dbReference type="ChEBI" id="CHEBI:15377"/>
        <dbReference type="ChEBI" id="CHEBI:15378"/>
        <dbReference type="ChEBI" id="CHEBI:29985"/>
        <dbReference type="ChEBI" id="CHEBI:30616"/>
        <dbReference type="ChEBI" id="CHEBI:43474"/>
        <dbReference type="ChEBI" id="CHEBI:58359"/>
        <dbReference type="ChEBI" id="CHEBI:78520"/>
        <dbReference type="ChEBI" id="CHEBI:78521"/>
        <dbReference type="ChEBI" id="CHEBI:456216"/>
    </reaction>
</comment>
<dbReference type="InterPro" id="IPR003837">
    <property type="entry name" value="GatC"/>
</dbReference>
<dbReference type="EC" id="6.3.5.-" evidence="6"/>
<dbReference type="PANTHER" id="PTHR15004">
    <property type="entry name" value="GLUTAMYL-TRNA(GLN) AMIDOTRANSFERASE SUBUNIT C, MITOCHONDRIAL"/>
    <property type="match status" value="1"/>
</dbReference>
<dbReference type="GO" id="GO:0016740">
    <property type="term" value="F:transferase activity"/>
    <property type="evidence" value="ECO:0007669"/>
    <property type="project" value="UniProtKB-KW"/>
</dbReference>
<dbReference type="NCBIfam" id="TIGR00135">
    <property type="entry name" value="gatC"/>
    <property type="match status" value="1"/>
</dbReference>
<comment type="similarity">
    <text evidence="1 6">Belongs to the GatC family.</text>
</comment>
<comment type="caution">
    <text evidence="7">The sequence shown here is derived from an EMBL/GenBank/DDBJ whole genome shotgun (WGS) entry which is preliminary data.</text>
</comment>
<evidence type="ECO:0000256" key="2">
    <source>
        <dbReference type="ARBA" id="ARBA00011123"/>
    </source>
</evidence>
<keyword evidence="8" id="KW-1185">Reference proteome</keyword>
<reference evidence="7 8" key="1">
    <citation type="submission" date="2019-01" db="EMBL/GenBank/DDBJ databases">
        <title>Vagococcus silagei sp. nov. isolated from brewer's grain.</title>
        <authorList>
            <person name="Guu J.-R."/>
        </authorList>
    </citation>
    <scope>NUCLEOTIDE SEQUENCE [LARGE SCALE GENOMIC DNA]</scope>
    <source>
        <strain evidence="7 8">2B-2</strain>
    </source>
</reference>
<sequence length="101" mass="11111">MAITKEEIQRVANLSKLAFNDQELEKFTGQMSEIIDMMATLDGVNTDDVAFTSNVASEHSVLREDKVLKGESRDELLKNVPETENGFIKVPVIIDNGEAGA</sequence>
<dbReference type="InterPro" id="IPR036113">
    <property type="entry name" value="Asp/Glu-ADT_sf_sub_c"/>
</dbReference>
<dbReference type="GO" id="GO:0006450">
    <property type="term" value="P:regulation of translational fidelity"/>
    <property type="evidence" value="ECO:0007669"/>
    <property type="project" value="InterPro"/>
</dbReference>
<dbReference type="GO" id="GO:0070681">
    <property type="term" value="P:glutaminyl-tRNAGln biosynthesis via transamidation"/>
    <property type="evidence" value="ECO:0007669"/>
    <property type="project" value="TreeGrafter"/>
</dbReference>
<comment type="function">
    <text evidence="3 6">Allows the formation of correctly charged Asn-tRNA(Asn) or Gln-tRNA(Gln) through the transamidation of misacylated Asp-tRNA(Asn) or Glu-tRNA(Gln) in organisms which lack either or both of asparaginyl-tRNA or glutaminyl-tRNA synthetases. The reaction takes place in the presence of glutamine and ATP through an activated phospho-Asp-tRNA(Asn) or phospho-Glu-tRNA(Gln).</text>
</comment>
<dbReference type="PANTHER" id="PTHR15004:SF0">
    <property type="entry name" value="GLUTAMYL-TRNA(GLN) AMIDOTRANSFERASE SUBUNIT C, MITOCHONDRIAL"/>
    <property type="match status" value="1"/>
</dbReference>
<dbReference type="Proteomes" id="UP000310506">
    <property type="component" value="Unassembled WGS sequence"/>
</dbReference>
<evidence type="ECO:0000313" key="8">
    <source>
        <dbReference type="Proteomes" id="UP000310506"/>
    </source>
</evidence>
<dbReference type="AlphaFoldDB" id="A0A4S3B6V4"/>
<evidence type="ECO:0000256" key="3">
    <source>
        <dbReference type="ARBA" id="ARBA00024799"/>
    </source>
</evidence>
<protein>
    <recommendedName>
        <fullName evidence="6">Aspartyl/glutamyl-tRNA(Asn/Gln) amidotransferase subunit C</fullName>
        <shortName evidence="6">Asp/Glu-ADT subunit C</shortName>
        <ecNumber evidence="6">6.3.5.-</ecNumber>
    </recommendedName>
</protein>
<keyword evidence="6" id="KW-0547">Nucleotide-binding</keyword>
<proteinExistence type="inferred from homology"/>
<organism evidence="7 8">
    <name type="scientific">Vagococcus silagei</name>
    <dbReference type="NCBI Taxonomy" id="2508885"/>
    <lineage>
        <taxon>Bacteria</taxon>
        <taxon>Bacillati</taxon>
        <taxon>Bacillota</taxon>
        <taxon>Bacilli</taxon>
        <taxon>Lactobacillales</taxon>
        <taxon>Enterococcaceae</taxon>
        <taxon>Vagococcus</taxon>
    </lineage>
</organism>
<evidence type="ECO:0000256" key="1">
    <source>
        <dbReference type="ARBA" id="ARBA00010757"/>
    </source>
</evidence>
<name>A0A4S3B6V4_9ENTE</name>
<evidence type="ECO:0000256" key="6">
    <source>
        <dbReference type="HAMAP-Rule" id="MF_00122"/>
    </source>
</evidence>
<evidence type="ECO:0000256" key="4">
    <source>
        <dbReference type="ARBA" id="ARBA00047380"/>
    </source>
</evidence>
<dbReference type="GO" id="GO:0006412">
    <property type="term" value="P:translation"/>
    <property type="evidence" value="ECO:0007669"/>
    <property type="project" value="UniProtKB-UniRule"/>
</dbReference>
<dbReference type="GO" id="GO:0050566">
    <property type="term" value="F:asparaginyl-tRNA synthase (glutamine-hydrolyzing) activity"/>
    <property type="evidence" value="ECO:0007669"/>
    <property type="project" value="RHEA"/>
</dbReference>
<keyword evidence="6" id="KW-0648">Protein biosynthesis</keyword>
<comment type="catalytic activity">
    <reaction evidence="4 6">
        <text>L-aspartyl-tRNA(Asn) + L-glutamine + ATP + H2O = L-asparaginyl-tRNA(Asn) + L-glutamate + ADP + phosphate + 2 H(+)</text>
        <dbReference type="Rhea" id="RHEA:14513"/>
        <dbReference type="Rhea" id="RHEA-COMP:9674"/>
        <dbReference type="Rhea" id="RHEA-COMP:9677"/>
        <dbReference type="ChEBI" id="CHEBI:15377"/>
        <dbReference type="ChEBI" id="CHEBI:15378"/>
        <dbReference type="ChEBI" id="CHEBI:29985"/>
        <dbReference type="ChEBI" id="CHEBI:30616"/>
        <dbReference type="ChEBI" id="CHEBI:43474"/>
        <dbReference type="ChEBI" id="CHEBI:58359"/>
        <dbReference type="ChEBI" id="CHEBI:78515"/>
        <dbReference type="ChEBI" id="CHEBI:78516"/>
        <dbReference type="ChEBI" id="CHEBI:456216"/>
    </reaction>
</comment>
<dbReference type="RefSeq" id="WP_136136461.1">
    <property type="nucleotide sequence ID" value="NZ_SDGV01000010.1"/>
</dbReference>
<gene>
    <name evidence="6 7" type="primary">gatC</name>
    <name evidence="7" type="ORF">ESZ54_04355</name>
</gene>
<dbReference type="GO" id="GO:0005524">
    <property type="term" value="F:ATP binding"/>
    <property type="evidence" value="ECO:0007669"/>
    <property type="project" value="UniProtKB-KW"/>
</dbReference>
<dbReference type="HAMAP" id="MF_00122">
    <property type="entry name" value="GatC"/>
    <property type="match status" value="1"/>
</dbReference>